<gene>
    <name evidence="1" type="ORF">ACFSUS_00395</name>
</gene>
<comment type="caution">
    <text evidence="1">The sequence shown here is derived from an EMBL/GenBank/DDBJ whole genome shotgun (WGS) entry which is preliminary data.</text>
</comment>
<dbReference type="RefSeq" id="WP_381517497.1">
    <property type="nucleotide sequence ID" value="NZ_JBHULN010000001.1"/>
</dbReference>
<protein>
    <submittedName>
        <fullName evidence="1">Uncharacterized protein</fullName>
    </submittedName>
</protein>
<organism evidence="1 2">
    <name type="scientific">Spirosoma soli</name>
    <dbReference type="NCBI Taxonomy" id="1770529"/>
    <lineage>
        <taxon>Bacteria</taxon>
        <taxon>Pseudomonadati</taxon>
        <taxon>Bacteroidota</taxon>
        <taxon>Cytophagia</taxon>
        <taxon>Cytophagales</taxon>
        <taxon>Cytophagaceae</taxon>
        <taxon>Spirosoma</taxon>
    </lineage>
</organism>
<dbReference type="EMBL" id="JBHULN010000001">
    <property type="protein sequence ID" value="MFD2569069.1"/>
    <property type="molecule type" value="Genomic_DNA"/>
</dbReference>
<reference evidence="2" key="1">
    <citation type="journal article" date="2019" name="Int. J. Syst. Evol. Microbiol.">
        <title>The Global Catalogue of Microorganisms (GCM) 10K type strain sequencing project: providing services to taxonomists for standard genome sequencing and annotation.</title>
        <authorList>
            <consortium name="The Broad Institute Genomics Platform"/>
            <consortium name="The Broad Institute Genome Sequencing Center for Infectious Disease"/>
            <person name="Wu L."/>
            <person name="Ma J."/>
        </authorList>
    </citation>
    <scope>NUCLEOTIDE SEQUENCE [LARGE SCALE GENOMIC DNA]</scope>
    <source>
        <strain evidence="2">KCTC 42805</strain>
    </source>
</reference>
<dbReference type="Proteomes" id="UP001597469">
    <property type="component" value="Unassembled WGS sequence"/>
</dbReference>
<sequence>MKGYQNDYLSEFEQEFEMDSESTENYNEFELVNDESEIESEWETDSEFEADFGVDSEADYLSEFETDSEYESDNEFENTPEGRYEARLYEIFTNSYENEFEFENDFNEVMHEVERDFFWSKLKKFGKKLAPLAKTALGAIPGGGNLMTAIKQVTKDPRGLLKTLAMKFGPQALNAVVPGAGLALGAVLGSQEMETDDAARQAARDTVALAKEAYTNFAEEISRTNFSRSLPQARGQMNQAAKNAFRKAQRTVRLGAATARYKRVDRKVKDTHDGLYKIVTITYKRV</sequence>
<accession>A0ABW5LYI3</accession>
<evidence type="ECO:0000313" key="2">
    <source>
        <dbReference type="Proteomes" id="UP001597469"/>
    </source>
</evidence>
<proteinExistence type="predicted"/>
<evidence type="ECO:0000313" key="1">
    <source>
        <dbReference type="EMBL" id="MFD2569069.1"/>
    </source>
</evidence>
<keyword evidence="2" id="KW-1185">Reference proteome</keyword>
<name>A0ABW5LYI3_9BACT</name>